<feature type="compositionally biased region" description="Gly residues" evidence="1">
    <location>
        <begin position="246"/>
        <end position="262"/>
    </location>
</feature>
<evidence type="ECO:0000259" key="3">
    <source>
        <dbReference type="Pfam" id="PF04536"/>
    </source>
</evidence>
<reference evidence="4 5" key="1">
    <citation type="submission" date="2016-11" db="EMBL/GenBank/DDBJ databases">
        <title>Description of two novel members of the family Erysipelotrichaceae: Ileibacterium lipovorans gen. nov., sp. nov. and Dubosiella newyorkensis, gen. nov., sp. nov.</title>
        <authorList>
            <person name="Cox L.M."/>
            <person name="Sohn J."/>
            <person name="Tyrrell K.L."/>
            <person name="Citron D.M."/>
            <person name="Lawson P.A."/>
            <person name="Patel N.B."/>
            <person name="Iizumi T."/>
            <person name="Perez-Perez G.I."/>
            <person name="Goldstein E.J."/>
            <person name="Blaser M.J."/>
        </authorList>
    </citation>
    <scope>NUCLEOTIDE SEQUENCE [LARGE SCALE GENOMIC DNA]</scope>
    <source>
        <strain evidence="4 5">NYU-BL-A3</strain>
    </source>
</reference>
<organism evidence="4 5">
    <name type="scientific">Ileibacterium valens</name>
    <dbReference type="NCBI Taxonomy" id="1862668"/>
    <lineage>
        <taxon>Bacteria</taxon>
        <taxon>Bacillati</taxon>
        <taxon>Bacillota</taxon>
        <taxon>Erysipelotrichia</taxon>
        <taxon>Erysipelotrichales</taxon>
        <taxon>Erysipelotrichaceae</taxon>
        <taxon>Ileibacterium</taxon>
    </lineage>
</organism>
<keyword evidence="2" id="KW-0472">Membrane</keyword>
<dbReference type="Proteomes" id="UP000186341">
    <property type="component" value="Unassembled WGS sequence"/>
</dbReference>
<dbReference type="InterPro" id="IPR007621">
    <property type="entry name" value="TPM_dom"/>
</dbReference>
<accession>A0A1U7NIL0</accession>
<name>A0A1U7NIL0_9FIRM</name>
<dbReference type="RefSeq" id="WP_075817800.1">
    <property type="nucleotide sequence ID" value="NZ_CAJUTZ010000025.1"/>
</dbReference>
<dbReference type="EMBL" id="MPJW01000059">
    <property type="protein sequence ID" value="OLU42406.1"/>
    <property type="molecule type" value="Genomic_DNA"/>
</dbReference>
<evidence type="ECO:0000313" key="5">
    <source>
        <dbReference type="Proteomes" id="UP000186341"/>
    </source>
</evidence>
<keyword evidence="2" id="KW-1133">Transmembrane helix</keyword>
<dbReference type="GeneID" id="82201949"/>
<gene>
    <name evidence="4" type="ORF">BO222_01680</name>
</gene>
<sequence>MKRINIVSMLVFTFLSIWIMPIFTDIRVYAAEIVVMDDAGLFTESEIDKIEDKAAEISQKYDMNILIATTYEPGFSDNEARDFIESFGSSRYPEGYLAYAINMSDRSYWVDAYGDTYRSLITQDVADTLADKASDELYEGEFYDSAMAFLDRADRELAVSTDPMGWLKKPFIFWEASLIALFVSLIGAAVVTVIMTLLKAKGHQDKQLAYDAAGYGDSLNLMINENRFISHYQTRIRKPKQSSSGHSGGTGSSGHTGSGGHF</sequence>
<dbReference type="AlphaFoldDB" id="A0A1U7NIL0"/>
<evidence type="ECO:0000313" key="4">
    <source>
        <dbReference type="EMBL" id="OLU42406.1"/>
    </source>
</evidence>
<dbReference type="OrthoDB" id="9806054at2"/>
<evidence type="ECO:0000256" key="1">
    <source>
        <dbReference type="SAM" id="MobiDB-lite"/>
    </source>
</evidence>
<comment type="caution">
    <text evidence="4">The sequence shown here is derived from an EMBL/GenBank/DDBJ whole genome shotgun (WGS) entry which is preliminary data.</text>
</comment>
<evidence type="ECO:0000256" key="2">
    <source>
        <dbReference type="SAM" id="Phobius"/>
    </source>
</evidence>
<feature type="domain" description="TPM" evidence="3">
    <location>
        <begin position="35"/>
        <end position="154"/>
    </location>
</feature>
<proteinExistence type="predicted"/>
<keyword evidence="2" id="KW-0812">Transmembrane</keyword>
<dbReference type="Pfam" id="PF04536">
    <property type="entry name" value="TPM_phosphatase"/>
    <property type="match status" value="1"/>
</dbReference>
<feature type="transmembrane region" description="Helical" evidence="2">
    <location>
        <begin position="171"/>
        <end position="198"/>
    </location>
</feature>
<protein>
    <recommendedName>
        <fullName evidence="3">TPM domain-containing protein</fullName>
    </recommendedName>
</protein>
<keyword evidence="5" id="KW-1185">Reference proteome</keyword>
<dbReference type="Gene3D" id="3.10.310.50">
    <property type="match status" value="1"/>
</dbReference>
<feature type="region of interest" description="Disordered" evidence="1">
    <location>
        <begin position="239"/>
        <end position="262"/>
    </location>
</feature>